<keyword evidence="5" id="KW-0812">Transmembrane</keyword>
<name>A0A285S462_9FIRM</name>
<evidence type="ECO:0000313" key="8">
    <source>
        <dbReference type="Proteomes" id="UP000219563"/>
    </source>
</evidence>
<organism evidence="7 8">
    <name type="scientific">Pseudobutyrivibrio ruminis DSM 9787</name>
    <dbReference type="NCBI Taxonomy" id="1123011"/>
    <lineage>
        <taxon>Bacteria</taxon>
        <taxon>Bacillati</taxon>
        <taxon>Bacillota</taxon>
        <taxon>Clostridia</taxon>
        <taxon>Lachnospirales</taxon>
        <taxon>Lachnospiraceae</taxon>
        <taxon>Pseudobutyrivibrio</taxon>
    </lineage>
</organism>
<dbReference type="SUPFAM" id="SSF56300">
    <property type="entry name" value="Metallo-dependent phosphatases"/>
    <property type="match status" value="1"/>
</dbReference>
<dbReference type="PANTHER" id="PTHR42988:SF2">
    <property type="entry name" value="CYCLIC NUCLEOTIDE PHOSPHODIESTERASE CBUA0032-RELATED"/>
    <property type="match status" value="1"/>
</dbReference>
<evidence type="ECO:0000256" key="3">
    <source>
        <dbReference type="ARBA" id="ARBA00023004"/>
    </source>
</evidence>
<comment type="similarity">
    <text evidence="4">Belongs to the cyclic nucleotide phosphodiesterase class-III family.</text>
</comment>
<evidence type="ECO:0000259" key="6">
    <source>
        <dbReference type="Pfam" id="PF00149"/>
    </source>
</evidence>
<keyword evidence="2" id="KW-0378">Hydrolase</keyword>
<accession>A0A285S462</accession>
<dbReference type="InterPro" id="IPR004843">
    <property type="entry name" value="Calcineurin-like_PHP"/>
</dbReference>
<evidence type="ECO:0000256" key="4">
    <source>
        <dbReference type="ARBA" id="ARBA00025742"/>
    </source>
</evidence>
<dbReference type="EMBL" id="OBMR01000005">
    <property type="protein sequence ID" value="SOC01582.1"/>
    <property type="molecule type" value="Genomic_DNA"/>
</dbReference>
<feature type="transmembrane region" description="Helical" evidence="5">
    <location>
        <begin position="6"/>
        <end position="23"/>
    </location>
</feature>
<dbReference type="Gene3D" id="3.60.21.10">
    <property type="match status" value="1"/>
</dbReference>
<keyword evidence="3" id="KW-0408">Iron</keyword>
<evidence type="ECO:0000256" key="5">
    <source>
        <dbReference type="SAM" id="Phobius"/>
    </source>
</evidence>
<dbReference type="GO" id="GO:0016787">
    <property type="term" value="F:hydrolase activity"/>
    <property type="evidence" value="ECO:0007669"/>
    <property type="project" value="UniProtKB-KW"/>
</dbReference>
<dbReference type="Proteomes" id="UP000219563">
    <property type="component" value="Unassembled WGS sequence"/>
</dbReference>
<dbReference type="Pfam" id="PF00149">
    <property type="entry name" value="Metallophos"/>
    <property type="match status" value="1"/>
</dbReference>
<dbReference type="GO" id="GO:0046872">
    <property type="term" value="F:metal ion binding"/>
    <property type="evidence" value="ECO:0007669"/>
    <property type="project" value="UniProtKB-KW"/>
</dbReference>
<keyword evidence="1" id="KW-0479">Metal-binding</keyword>
<gene>
    <name evidence="7" type="ORF">SAMN02910411_1741</name>
</gene>
<dbReference type="InterPro" id="IPR050884">
    <property type="entry name" value="CNP_phosphodiesterase-III"/>
</dbReference>
<dbReference type="PANTHER" id="PTHR42988">
    <property type="entry name" value="PHOSPHOHYDROLASE"/>
    <property type="match status" value="1"/>
</dbReference>
<keyword evidence="5" id="KW-1133">Transmembrane helix</keyword>
<evidence type="ECO:0000256" key="1">
    <source>
        <dbReference type="ARBA" id="ARBA00022723"/>
    </source>
</evidence>
<sequence length="445" mass="49702">MAATVLVNSNLIFWLHAIIFYNMNRKSLIYTIIIIASIISILLVCFGIGGKTSDSSKVEQYKEYSDLDNISIWLATDIHYIDPNLTDGGEYYQRMVESGDGKYMYGCEEITDEFISQVIEAHPSALILSGDITFNGARDSHIALANKLKAISDAGIPVIALPGNHDLTVGRAAKFSGDSYELVDSIDASEFLDIYSDYGFSNAVARDDTSLSYVTEIAPNLRVLVVDVNTVPGMSGILTNSTLDFVEEQLKQAKEDKAYVIGVTHQTLLEHSELTSQGMTFINNDKLLDLYEKYDVLMNLSGHMHIQHIKESNDGFVEIATGALMTAPNYHGEISLNGRRMTYKAVPTITDEKLSVAAEGFLWTNAYRQAMELVETQDNSADLAGYFADFNVNYIAGRPDLIQWDSELNKQWEETDSFVPVYFQVVADEMEASKQQNFSEYTIKW</sequence>
<feature type="transmembrane region" description="Helical" evidence="5">
    <location>
        <begin position="28"/>
        <end position="49"/>
    </location>
</feature>
<evidence type="ECO:0000313" key="7">
    <source>
        <dbReference type="EMBL" id="SOC01582.1"/>
    </source>
</evidence>
<keyword evidence="5" id="KW-0472">Membrane</keyword>
<evidence type="ECO:0000256" key="2">
    <source>
        <dbReference type="ARBA" id="ARBA00022801"/>
    </source>
</evidence>
<protein>
    <submittedName>
        <fullName evidence="7">3',5'-cyclic AMP phosphodiesterase CpdA</fullName>
    </submittedName>
</protein>
<dbReference type="InterPro" id="IPR029052">
    <property type="entry name" value="Metallo-depent_PP-like"/>
</dbReference>
<dbReference type="AlphaFoldDB" id="A0A285S462"/>
<reference evidence="7 8" key="1">
    <citation type="submission" date="2017-08" db="EMBL/GenBank/DDBJ databases">
        <authorList>
            <person name="de Groot N.N."/>
        </authorList>
    </citation>
    <scope>NUCLEOTIDE SEQUENCE [LARGE SCALE GENOMIC DNA]</scope>
    <source>
        <strain evidence="7 8">DSM 9787</strain>
    </source>
</reference>
<proteinExistence type="inferred from homology"/>
<feature type="domain" description="Calcineurin-like phosphoesterase" evidence="6">
    <location>
        <begin position="71"/>
        <end position="306"/>
    </location>
</feature>